<dbReference type="EMBL" id="CP036266">
    <property type="protein sequence ID" value="QDT23259.1"/>
    <property type="molecule type" value="Genomic_DNA"/>
</dbReference>
<dbReference type="RefSeq" id="WP_145190403.1">
    <property type="nucleotide sequence ID" value="NZ_CP036266.1"/>
</dbReference>
<proteinExistence type="predicted"/>
<reference evidence="1 2" key="1">
    <citation type="submission" date="2019-02" db="EMBL/GenBank/DDBJ databases">
        <title>Deep-cultivation of Planctomycetes and their phenomic and genomic characterization uncovers novel biology.</title>
        <authorList>
            <person name="Wiegand S."/>
            <person name="Jogler M."/>
            <person name="Boedeker C."/>
            <person name="Pinto D."/>
            <person name="Vollmers J."/>
            <person name="Rivas-Marin E."/>
            <person name="Kohn T."/>
            <person name="Peeters S.H."/>
            <person name="Heuer A."/>
            <person name="Rast P."/>
            <person name="Oberbeckmann S."/>
            <person name="Bunk B."/>
            <person name="Jeske O."/>
            <person name="Meyerdierks A."/>
            <person name="Storesund J.E."/>
            <person name="Kallscheuer N."/>
            <person name="Luecker S."/>
            <person name="Lage O.M."/>
            <person name="Pohl T."/>
            <person name="Merkel B.J."/>
            <person name="Hornburger P."/>
            <person name="Mueller R.-W."/>
            <person name="Bruemmer F."/>
            <person name="Labrenz M."/>
            <person name="Spormann A.M."/>
            <person name="Op den Camp H."/>
            <person name="Overmann J."/>
            <person name="Amann R."/>
            <person name="Jetten M.S.M."/>
            <person name="Mascher T."/>
            <person name="Medema M.H."/>
            <person name="Devos D.P."/>
            <person name="Kaster A.-K."/>
            <person name="Ovreas L."/>
            <person name="Rohde M."/>
            <person name="Galperin M.Y."/>
            <person name="Jogler C."/>
        </authorList>
    </citation>
    <scope>NUCLEOTIDE SEQUENCE [LARGE SCALE GENOMIC DNA]</scope>
    <source>
        <strain evidence="1 2">HG66A1</strain>
    </source>
</reference>
<dbReference type="OrthoDB" id="283458at2"/>
<accession>A0A517PV79</accession>
<gene>
    <name evidence="1" type="ORF">HG66A1_50760</name>
</gene>
<name>A0A517PV79_9PLAN</name>
<keyword evidence="2" id="KW-1185">Reference proteome</keyword>
<sequence>MITPQAGQTFEINDTLLADFPWHEFTNVARFVMEWSAGPYPDIELILESDLATNLVACFSLEQVAECRLPTMGIRRLQFSSLTAENARSHQWEQVNYRIFDADFEEPVLMFKTGQIQIQTQ</sequence>
<protein>
    <submittedName>
        <fullName evidence="1">Uncharacterized protein</fullName>
    </submittedName>
</protein>
<evidence type="ECO:0000313" key="2">
    <source>
        <dbReference type="Proteomes" id="UP000320421"/>
    </source>
</evidence>
<organism evidence="1 2">
    <name type="scientific">Gimesia chilikensis</name>
    <dbReference type="NCBI Taxonomy" id="2605989"/>
    <lineage>
        <taxon>Bacteria</taxon>
        <taxon>Pseudomonadati</taxon>
        <taxon>Planctomycetota</taxon>
        <taxon>Planctomycetia</taxon>
        <taxon>Planctomycetales</taxon>
        <taxon>Planctomycetaceae</taxon>
        <taxon>Gimesia</taxon>
    </lineage>
</organism>
<dbReference type="Proteomes" id="UP000320421">
    <property type="component" value="Chromosome"/>
</dbReference>
<dbReference type="AlphaFoldDB" id="A0A517PV79"/>
<evidence type="ECO:0000313" key="1">
    <source>
        <dbReference type="EMBL" id="QDT23259.1"/>
    </source>
</evidence>